<dbReference type="InterPro" id="IPR001806">
    <property type="entry name" value="Small_GTPase"/>
</dbReference>
<dbReference type="SMART" id="SM00176">
    <property type="entry name" value="RAN"/>
    <property type="match status" value="1"/>
</dbReference>
<dbReference type="Pfam" id="PF00071">
    <property type="entry name" value="Ras"/>
    <property type="match status" value="1"/>
</dbReference>
<dbReference type="NCBIfam" id="TIGR00231">
    <property type="entry name" value="small_GTP"/>
    <property type="match status" value="1"/>
</dbReference>
<dbReference type="AlphaFoldDB" id="A0A1I8A2N0"/>
<dbReference type="CDD" id="cd00154">
    <property type="entry name" value="Rab"/>
    <property type="match status" value="1"/>
</dbReference>
<dbReference type="SUPFAM" id="SSF52540">
    <property type="entry name" value="P-loop containing nucleoside triphosphate hydrolases"/>
    <property type="match status" value="1"/>
</dbReference>
<dbReference type="Gene3D" id="3.40.50.300">
    <property type="entry name" value="P-loop containing nucleotide triphosphate hydrolases"/>
    <property type="match status" value="1"/>
</dbReference>
<keyword evidence="3" id="KW-1185">Reference proteome</keyword>
<reference evidence="4" key="1">
    <citation type="submission" date="2016-11" db="UniProtKB">
        <authorList>
            <consortium name="WormBaseParasite"/>
        </authorList>
    </citation>
    <scope>IDENTIFICATION</scope>
</reference>
<sequence length="244" mass="27041">MTFIVHVIIRSKSRSFPTVLRGAQMFFKRTAPKEVSKKYVAKIVMVGSAGVGKTSILLRHDGQGFVTKISPTVGGSFITSRTKCEDREVELMIWDTAGQERFQSLVPLYLRNAVAAVLVFDLTNRSSFHDLSFWMEEVRRQTLGQEIPFFVLANKCDLTEDIAVTEHEINAFCEKFSVPFHFTSALSGKGIRTGIVAIAKALIARDDKAKACLEAKREAEALKLEKESQSSSSVKKLGGCCLIS</sequence>
<dbReference type="SMART" id="SM00177">
    <property type="entry name" value="ARF"/>
    <property type="match status" value="1"/>
</dbReference>
<evidence type="ECO:0000256" key="1">
    <source>
        <dbReference type="ARBA" id="ARBA00006270"/>
    </source>
</evidence>
<dbReference type="InterPro" id="IPR027417">
    <property type="entry name" value="P-loop_NTPase"/>
</dbReference>
<organism evidence="3 4">
    <name type="scientific">Steinernema glaseri</name>
    <dbReference type="NCBI Taxonomy" id="37863"/>
    <lineage>
        <taxon>Eukaryota</taxon>
        <taxon>Metazoa</taxon>
        <taxon>Ecdysozoa</taxon>
        <taxon>Nematoda</taxon>
        <taxon>Chromadorea</taxon>
        <taxon>Rhabditida</taxon>
        <taxon>Tylenchina</taxon>
        <taxon>Panagrolaimomorpha</taxon>
        <taxon>Strongyloidoidea</taxon>
        <taxon>Steinernematidae</taxon>
        <taxon>Steinernema</taxon>
    </lineage>
</organism>
<dbReference type="PRINTS" id="PR00449">
    <property type="entry name" value="RASTRNSFRMNG"/>
</dbReference>
<evidence type="ECO:0000313" key="3">
    <source>
        <dbReference type="Proteomes" id="UP000095287"/>
    </source>
</evidence>
<dbReference type="WBParaSite" id="L893_g32396.t1">
    <property type="protein sequence ID" value="L893_g32396.t1"/>
    <property type="gene ID" value="L893_g32396"/>
</dbReference>
<evidence type="ECO:0000256" key="2">
    <source>
        <dbReference type="ARBA" id="ARBA00022741"/>
    </source>
</evidence>
<dbReference type="GO" id="GO:0003924">
    <property type="term" value="F:GTPase activity"/>
    <property type="evidence" value="ECO:0007669"/>
    <property type="project" value="InterPro"/>
</dbReference>
<protein>
    <submittedName>
        <fullName evidence="4">GTP-binding protein</fullName>
    </submittedName>
</protein>
<dbReference type="SMART" id="SM00173">
    <property type="entry name" value="RAS"/>
    <property type="match status" value="1"/>
</dbReference>
<name>A0A1I8A2N0_9BILA</name>
<dbReference type="PANTHER" id="PTHR47978">
    <property type="match status" value="1"/>
</dbReference>
<dbReference type="FunFam" id="3.40.50.300:FF:001462">
    <property type="entry name" value="Small GTP-binding protein, putative"/>
    <property type="match status" value="1"/>
</dbReference>
<dbReference type="Proteomes" id="UP000095287">
    <property type="component" value="Unplaced"/>
</dbReference>
<evidence type="ECO:0000313" key="4">
    <source>
        <dbReference type="WBParaSite" id="L893_g32396.t1"/>
    </source>
</evidence>
<accession>A0A1I8A2N0</accession>
<proteinExistence type="inferred from homology"/>
<keyword evidence="2" id="KW-0547">Nucleotide-binding</keyword>
<dbReference type="SMART" id="SM00174">
    <property type="entry name" value="RHO"/>
    <property type="match status" value="1"/>
</dbReference>
<comment type="similarity">
    <text evidence="1">Belongs to the small GTPase superfamily. Rab family.</text>
</comment>
<dbReference type="SMART" id="SM00175">
    <property type="entry name" value="RAB"/>
    <property type="match status" value="1"/>
</dbReference>
<dbReference type="InterPro" id="IPR005225">
    <property type="entry name" value="Small_GTP-bd"/>
</dbReference>
<dbReference type="GO" id="GO:0005525">
    <property type="term" value="F:GTP binding"/>
    <property type="evidence" value="ECO:0007669"/>
    <property type="project" value="InterPro"/>
</dbReference>
<dbReference type="PROSITE" id="PS51421">
    <property type="entry name" value="RAS"/>
    <property type="match status" value="1"/>
</dbReference>
<dbReference type="PROSITE" id="PS51419">
    <property type="entry name" value="RAB"/>
    <property type="match status" value="1"/>
</dbReference>